<reference evidence="1 2" key="1">
    <citation type="submission" date="2013-12" db="EMBL/GenBank/DDBJ databases">
        <authorList>
            <consortium name="DOE Joint Genome Institute"/>
            <person name="Kappler U."/>
            <person name="Huntemann M."/>
            <person name="Han J."/>
            <person name="Chen A."/>
            <person name="Kyrpides N."/>
            <person name="Mavromatis K."/>
            <person name="Markowitz V."/>
            <person name="Palaniappan K."/>
            <person name="Ivanova N."/>
            <person name="Schaumberg A."/>
            <person name="Pati A."/>
            <person name="Liolios K."/>
            <person name="Nordberg H.P."/>
            <person name="Cantor M.N."/>
            <person name="Hua S.X."/>
            <person name="Woyke T."/>
        </authorList>
    </citation>
    <scope>NUCLEOTIDE SEQUENCE [LARGE SCALE GENOMIC DNA]</scope>
    <source>
        <strain evidence="2">AL2</strain>
    </source>
</reference>
<dbReference type="InParanoid" id="W0DZ95"/>
<name>W0DZ95_9GAMM</name>
<dbReference type="KEGG" id="tao:THIAE_06210"/>
<proteinExistence type="predicted"/>
<evidence type="ECO:0000313" key="1">
    <source>
        <dbReference type="EMBL" id="AHF02304.1"/>
    </source>
</evidence>
<organism evidence="1 2">
    <name type="scientific">Thiomicrospira aerophila AL3</name>
    <dbReference type="NCBI Taxonomy" id="717772"/>
    <lineage>
        <taxon>Bacteria</taxon>
        <taxon>Pseudomonadati</taxon>
        <taxon>Pseudomonadota</taxon>
        <taxon>Gammaproteobacteria</taxon>
        <taxon>Thiotrichales</taxon>
        <taxon>Piscirickettsiaceae</taxon>
        <taxon>Thiomicrospira</taxon>
    </lineage>
</organism>
<evidence type="ECO:0000313" key="2">
    <source>
        <dbReference type="Proteomes" id="UP000005380"/>
    </source>
</evidence>
<dbReference type="AlphaFoldDB" id="W0DZ95"/>
<dbReference type="EMBL" id="CP007030">
    <property type="protein sequence ID" value="AHF02304.1"/>
    <property type="molecule type" value="Genomic_DNA"/>
</dbReference>
<gene>
    <name evidence="1" type="ORF">THIAE_06210</name>
</gene>
<dbReference type="RefSeq" id="WP_006459397.1">
    <property type="nucleotide sequence ID" value="NZ_CP007030.1"/>
</dbReference>
<protein>
    <submittedName>
        <fullName evidence="1">Uncharacterized protein</fullName>
    </submittedName>
</protein>
<sequence>MLKIMYVYCNQLDHEVEVSHLNGSFTDFEDFKLRGHAFIGGLFFNDILEFSLKNLSAEAFKTVEYVMDGAVIATQKECQLSADYVLVQEGTVALVSFRLDVATDSQKDIDDSIDYMISPPNWRSSVNLEKRVHVTKHNLPMFI</sequence>
<dbReference type="HOGENOM" id="CLU_1805280_0_0_6"/>
<keyword evidence="2" id="KW-1185">Reference proteome</keyword>
<dbReference type="Proteomes" id="UP000005380">
    <property type="component" value="Chromosome"/>
</dbReference>
<accession>W0DZ95</accession>